<sequence>MWSRHEDIQTGKVRGALSWTGRRYRAGTMRAGWAHCHNSAFIKKNSEADQLEEQLK</sequence>
<organism evidence="1 2">
    <name type="scientific">Dorcoceras hygrometricum</name>
    <dbReference type="NCBI Taxonomy" id="472368"/>
    <lineage>
        <taxon>Eukaryota</taxon>
        <taxon>Viridiplantae</taxon>
        <taxon>Streptophyta</taxon>
        <taxon>Embryophyta</taxon>
        <taxon>Tracheophyta</taxon>
        <taxon>Spermatophyta</taxon>
        <taxon>Magnoliopsida</taxon>
        <taxon>eudicotyledons</taxon>
        <taxon>Gunneridae</taxon>
        <taxon>Pentapetalae</taxon>
        <taxon>asterids</taxon>
        <taxon>lamiids</taxon>
        <taxon>Lamiales</taxon>
        <taxon>Gesneriaceae</taxon>
        <taxon>Didymocarpoideae</taxon>
        <taxon>Trichosporeae</taxon>
        <taxon>Loxocarpinae</taxon>
        <taxon>Dorcoceras</taxon>
    </lineage>
</organism>
<dbReference type="Proteomes" id="UP000250235">
    <property type="component" value="Unassembled WGS sequence"/>
</dbReference>
<dbReference type="EMBL" id="KV005842">
    <property type="protein sequence ID" value="KZV33367.1"/>
    <property type="molecule type" value="Genomic_DNA"/>
</dbReference>
<accession>A0A2Z7BH56</accession>
<name>A0A2Z7BH56_9LAMI</name>
<keyword evidence="2" id="KW-1185">Reference proteome</keyword>
<proteinExistence type="predicted"/>
<evidence type="ECO:0000313" key="2">
    <source>
        <dbReference type="Proteomes" id="UP000250235"/>
    </source>
</evidence>
<protein>
    <submittedName>
        <fullName evidence="1">Uncharacterized protein</fullName>
    </submittedName>
</protein>
<evidence type="ECO:0000313" key="1">
    <source>
        <dbReference type="EMBL" id="KZV33367.1"/>
    </source>
</evidence>
<reference evidence="1 2" key="1">
    <citation type="journal article" date="2015" name="Proc. Natl. Acad. Sci. U.S.A.">
        <title>The resurrection genome of Boea hygrometrica: A blueprint for survival of dehydration.</title>
        <authorList>
            <person name="Xiao L."/>
            <person name="Yang G."/>
            <person name="Zhang L."/>
            <person name="Yang X."/>
            <person name="Zhao S."/>
            <person name="Ji Z."/>
            <person name="Zhou Q."/>
            <person name="Hu M."/>
            <person name="Wang Y."/>
            <person name="Chen M."/>
            <person name="Xu Y."/>
            <person name="Jin H."/>
            <person name="Xiao X."/>
            <person name="Hu G."/>
            <person name="Bao F."/>
            <person name="Hu Y."/>
            <person name="Wan P."/>
            <person name="Li L."/>
            <person name="Deng X."/>
            <person name="Kuang T."/>
            <person name="Xiang C."/>
            <person name="Zhu J.K."/>
            <person name="Oliver M.J."/>
            <person name="He Y."/>
        </authorList>
    </citation>
    <scope>NUCLEOTIDE SEQUENCE [LARGE SCALE GENOMIC DNA]</scope>
    <source>
        <strain evidence="2">cv. XS01</strain>
    </source>
</reference>
<gene>
    <name evidence="1" type="ORF">F511_13172</name>
</gene>
<dbReference type="AlphaFoldDB" id="A0A2Z7BH56"/>